<accession>A0A9W7D8W8</accession>
<dbReference type="OrthoDB" id="10253869at2759"/>
<dbReference type="PANTHER" id="PTHR42921">
    <property type="entry name" value="ACETOACETYL-COA SYNTHETASE"/>
    <property type="match status" value="1"/>
</dbReference>
<protein>
    <submittedName>
        <fullName evidence="1">Unnamed protein product</fullName>
    </submittedName>
</protein>
<dbReference type="InterPro" id="IPR045851">
    <property type="entry name" value="AMP-bd_C_sf"/>
</dbReference>
<sequence>MLPQLKRVIDKLPSVERVVVTRFTISNRHDLDLSKVRGAIYYDRFVSEVETRTEDAIPFAQLPFDHPVYIMYKHGAVNTTYFTAVCVALQDVGVTVFGTSARYLAAVMNSGCSPGKSFDLSKLRLITSTGSPASTNIFKVSQNLFGSTHFELTSWTYIYKVLECIEEVADSVVVGQNYTLIDGTPDVRILLFVIMATGHECTPAFQKKVRQRIRDQASPRHMPGMIVACPAIPHTVSGKKVELTVKKIIDGHAITNKNALQNPESLAWFEEFAATLRNATHE</sequence>
<dbReference type="EMBL" id="BSXW01012442">
    <property type="protein sequence ID" value="GMF65056.1"/>
    <property type="molecule type" value="Genomic_DNA"/>
</dbReference>
<dbReference type="SUPFAM" id="SSF56801">
    <property type="entry name" value="Acetyl-CoA synthetase-like"/>
    <property type="match status" value="1"/>
</dbReference>
<dbReference type="Proteomes" id="UP001165083">
    <property type="component" value="Unassembled WGS sequence"/>
</dbReference>
<dbReference type="InterPro" id="IPR042099">
    <property type="entry name" value="ANL_N_sf"/>
</dbReference>
<dbReference type="PANTHER" id="PTHR42921:SF1">
    <property type="entry name" value="ACETOACETYL-COA SYNTHETASE"/>
    <property type="match status" value="1"/>
</dbReference>
<evidence type="ECO:0000313" key="2">
    <source>
        <dbReference type="Proteomes" id="UP001165083"/>
    </source>
</evidence>
<organism evidence="1 2">
    <name type="scientific">Phytophthora lilii</name>
    <dbReference type="NCBI Taxonomy" id="2077276"/>
    <lineage>
        <taxon>Eukaryota</taxon>
        <taxon>Sar</taxon>
        <taxon>Stramenopiles</taxon>
        <taxon>Oomycota</taxon>
        <taxon>Peronosporomycetes</taxon>
        <taxon>Peronosporales</taxon>
        <taxon>Peronosporaceae</taxon>
        <taxon>Phytophthora</taxon>
    </lineage>
</organism>
<gene>
    <name evidence="1" type="ORF">Plil01_001778500</name>
</gene>
<evidence type="ECO:0000313" key="1">
    <source>
        <dbReference type="EMBL" id="GMF65056.1"/>
    </source>
</evidence>
<name>A0A9W7D8W8_9STRA</name>
<dbReference type="Gene3D" id="3.40.50.12780">
    <property type="entry name" value="N-terminal domain of ligase-like"/>
    <property type="match status" value="1"/>
</dbReference>
<proteinExistence type="predicted"/>
<dbReference type="AlphaFoldDB" id="A0A9W7D8W8"/>
<reference evidence="1" key="1">
    <citation type="submission" date="2023-04" db="EMBL/GenBank/DDBJ databases">
        <title>Phytophthora lilii NBRC 32176.</title>
        <authorList>
            <person name="Ichikawa N."/>
            <person name="Sato H."/>
            <person name="Tonouchi N."/>
        </authorList>
    </citation>
    <scope>NUCLEOTIDE SEQUENCE</scope>
    <source>
        <strain evidence="1">NBRC 32176</strain>
    </source>
</reference>
<comment type="caution">
    <text evidence="1">The sequence shown here is derived from an EMBL/GenBank/DDBJ whole genome shotgun (WGS) entry which is preliminary data.</text>
</comment>
<dbReference type="GO" id="GO:0030729">
    <property type="term" value="F:acetoacetate-CoA ligase activity"/>
    <property type="evidence" value="ECO:0007669"/>
    <property type="project" value="TreeGrafter"/>
</dbReference>
<keyword evidence="2" id="KW-1185">Reference proteome</keyword>
<dbReference type="Gene3D" id="3.30.300.30">
    <property type="match status" value="1"/>
</dbReference>